<reference evidence="3" key="1">
    <citation type="submission" date="2015-03" db="EMBL/GenBank/DDBJ databases">
        <authorList>
            <person name="Nijsse Bart"/>
        </authorList>
    </citation>
    <scope>NUCLEOTIDE SEQUENCE [LARGE SCALE GENOMIC DNA]</scope>
</reference>
<dbReference type="Gene3D" id="1.20.140.160">
    <property type="match status" value="1"/>
</dbReference>
<dbReference type="SUPFAM" id="SSF88659">
    <property type="entry name" value="Sigma3 and sigma4 domains of RNA polymerase sigma factors"/>
    <property type="match status" value="1"/>
</dbReference>
<evidence type="ECO:0000259" key="1">
    <source>
        <dbReference type="Pfam" id="PF04545"/>
    </source>
</evidence>
<keyword evidence="3" id="KW-1185">Reference proteome</keyword>
<organism evidence="2 3">
    <name type="scientific">Sporomusa ovata</name>
    <dbReference type="NCBI Taxonomy" id="2378"/>
    <lineage>
        <taxon>Bacteria</taxon>
        <taxon>Bacillati</taxon>
        <taxon>Bacillota</taxon>
        <taxon>Negativicutes</taxon>
        <taxon>Selenomonadales</taxon>
        <taxon>Sporomusaceae</taxon>
        <taxon>Sporomusa</taxon>
    </lineage>
</organism>
<feature type="domain" description="RNA polymerase sigma-70 region 4" evidence="1">
    <location>
        <begin position="61"/>
        <end position="110"/>
    </location>
</feature>
<dbReference type="InterPro" id="IPR013324">
    <property type="entry name" value="RNA_pol_sigma_r3/r4-like"/>
</dbReference>
<gene>
    <name evidence="2" type="ORF">SpAn4DRAFT_4459</name>
</gene>
<name>A0A0U1L6F1_9FIRM</name>
<dbReference type="GO" id="GO:0003700">
    <property type="term" value="F:DNA-binding transcription factor activity"/>
    <property type="evidence" value="ECO:0007669"/>
    <property type="project" value="InterPro"/>
</dbReference>
<dbReference type="InterPro" id="IPR007630">
    <property type="entry name" value="RNA_pol_sigma70_r4"/>
</dbReference>
<dbReference type="Pfam" id="PF04545">
    <property type="entry name" value="Sigma70_r4"/>
    <property type="match status" value="1"/>
</dbReference>
<sequence>MVNDIKVGRTNVDAKNGKVTFTPSKEDSIERLMEQGTDFTYDQVVEDIICDKAMLLILREALAELNREEQELIHDLYYKELTVREIGIQEKVSHMAIVKRHMRILDKLKKYFL</sequence>
<dbReference type="AlphaFoldDB" id="A0A0U1L6F1"/>
<protein>
    <recommendedName>
        <fullName evidence="1">RNA polymerase sigma-70 region 4 domain-containing protein</fullName>
    </recommendedName>
</protein>
<accession>A0A0U1L6F1</accession>
<evidence type="ECO:0000313" key="2">
    <source>
        <dbReference type="EMBL" id="CQR75095.1"/>
    </source>
</evidence>
<dbReference type="GO" id="GO:0006352">
    <property type="term" value="P:DNA-templated transcription initiation"/>
    <property type="evidence" value="ECO:0007669"/>
    <property type="project" value="InterPro"/>
</dbReference>
<dbReference type="EMBL" id="CTRP01000016">
    <property type="protein sequence ID" value="CQR75095.1"/>
    <property type="molecule type" value="Genomic_DNA"/>
</dbReference>
<proteinExistence type="predicted"/>
<evidence type="ECO:0000313" key="3">
    <source>
        <dbReference type="Proteomes" id="UP000049855"/>
    </source>
</evidence>
<dbReference type="Proteomes" id="UP000049855">
    <property type="component" value="Unassembled WGS sequence"/>
</dbReference>